<evidence type="ECO:0000256" key="1">
    <source>
        <dbReference type="SAM" id="MobiDB-lite"/>
    </source>
</evidence>
<gene>
    <name evidence="2" type="ORF">E5288_WYG010442</name>
</gene>
<comment type="caution">
    <text evidence="2">The sequence shown here is derived from an EMBL/GenBank/DDBJ whole genome shotgun (WGS) entry which is preliminary data.</text>
</comment>
<feature type="compositionally biased region" description="Basic residues" evidence="1">
    <location>
        <begin position="1"/>
        <end position="14"/>
    </location>
</feature>
<accession>A0A6B0S791</accession>
<dbReference type="AlphaFoldDB" id="A0A6B0S791"/>
<evidence type="ECO:0000313" key="3">
    <source>
        <dbReference type="Proteomes" id="UP000322234"/>
    </source>
</evidence>
<sequence>MSRGSSRKRNRAGSRAHGAECRRERQGGSGETKHDQLLHISVQIAGKGAPSGVTERRLNEAETQTW</sequence>
<proteinExistence type="predicted"/>
<dbReference type="Proteomes" id="UP000322234">
    <property type="component" value="Unassembled WGS sequence"/>
</dbReference>
<organism evidence="2 3">
    <name type="scientific">Bos mutus</name>
    <name type="common">wild yak</name>
    <dbReference type="NCBI Taxonomy" id="72004"/>
    <lineage>
        <taxon>Eukaryota</taxon>
        <taxon>Metazoa</taxon>
        <taxon>Chordata</taxon>
        <taxon>Craniata</taxon>
        <taxon>Vertebrata</taxon>
        <taxon>Euteleostomi</taxon>
        <taxon>Mammalia</taxon>
        <taxon>Eutheria</taxon>
        <taxon>Laurasiatheria</taxon>
        <taxon>Artiodactyla</taxon>
        <taxon>Ruminantia</taxon>
        <taxon>Pecora</taxon>
        <taxon>Bovidae</taxon>
        <taxon>Bovinae</taxon>
        <taxon>Bos</taxon>
    </lineage>
</organism>
<feature type="region of interest" description="Disordered" evidence="1">
    <location>
        <begin position="1"/>
        <end position="66"/>
    </location>
</feature>
<reference evidence="2" key="1">
    <citation type="submission" date="2019-10" db="EMBL/GenBank/DDBJ databases">
        <title>The sequence and de novo assembly of the wild yak genome.</title>
        <authorList>
            <person name="Liu Y."/>
        </authorList>
    </citation>
    <scope>NUCLEOTIDE SEQUENCE [LARGE SCALE GENOMIC DNA]</scope>
    <source>
        <strain evidence="2">WY2019</strain>
    </source>
</reference>
<keyword evidence="3" id="KW-1185">Reference proteome</keyword>
<feature type="compositionally biased region" description="Basic and acidic residues" evidence="1">
    <location>
        <begin position="17"/>
        <end position="37"/>
    </location>
</feature>
<dbReference type="EMBL" id="VBQZ03000126">
    <property type="protein sequence ID" value="MXQ95073.1"/>
    <property type="molecule type" value="Genomic_DNA"/>
</dbReference>
<evidence type="ECO:0000313" key="2">
    <source>
        <dbReference type="EMBL" id="MXQ95073.1"/>
    </source>
</evidence>
<protein>
    <submittedName>
        <fullName evidence="2">Uncharacterized protein</fullName>
    </submittedName>
</protein>
<name>A0A6B0S791_9CETA</name>